<dbReference type="PROSITE" id="PS51257">
    <property type="entry name" value="PROKAR_LIPOPROTEIN"/>
    <property type="match status" value="1"/>
</dbReference>
<organism evidence="2 3">
    <name type="scientific">Xanthocytophaga flava</name>
    <dbReference type="NCBI Taxonomy" id="3048013"/>
    <lineage>
        <taxon>Bacteria</taxon>
        <taxon>Pseudomonadati</taxon>
        <taxon>Bacteroidota</taxon>
        <taxon>Cytophagia</taxon>
        <taxon>Cytophagales</taxon>
        <taxon>Rhodocytophagaceae</taxon>
        <taxon>Xanthocytophaga</taxon>
    </lineage>
</organism>
<evidence type="ECO:0000313" key="2">
    <source>
        <dbReference type="EMBL" id="MDJ1492128.1"/>
    </source>
</evidence>
<feature type="domain" description="Beta-lactamase-related" evidence="1">
    <location>
        <begin position="58"/>
        <end position="373"/>
    </location>
</feature>
<dbReference type="EMBL" id="JASJOT010000002">
    <property type="protein sequence ID" value="MDJ1492128.1"/>
    <property type="molecule type" value="Genomic_DNA"/>
</dbReference>
<gene>
    <name evidence="2" type="ORF">QNI19_04240</name>
</gene>
<comment type="caution">
    <text evidence="2">The sequence shown here is derived from an EMBL/GenBank/DDBJ whole genome shotgun (WGS) entry which is preliminary data.</text>
</comment>
<dbReference type="InterPro" id="IPR050491">
    <property type="entry name" value="AmpC-like"/>
</dbReference>
<dbReference type="Pfam" id="PF00144">
    <property type="entry name" value="Beta-lactamase"/>
    <property type="match status" value="1"/>
</dbReference>
<dbReference type="EC" id="3.1.1.103" evidence="2"/>
<dbReference type="InterPro" id="IPR001466">
    <property type="entry name" value="Beta-lactam-related"/>
</dbReference>
<dbReference type="SUPFAM" id="SSF56601">
    <property type="entry name" value="beta-lactamase/transpeptidase-like"/>
    <property type="match status" value="1"/>
</dbReference>
<evidence type="ECO:0000313" key="3">
    <source>
        <dbReference type="Proteomes" id="UP001228581"/>
    </source>
</evidence>
<accession>A0ABT7CEP8</accession>
<dbReference type="RefSeq" id="WP_313992699.1">
    <property type="nucleotide sequence ID" value="NZ_JASJOR010000008.1"/>
</dbReference>
<dbReference type="GO" id="GO:0016787">
    <property type="term" value="F:hydrolase activity"/>
    <property type="evidence" value="ECO:0007669"/>
    <property type="project" value="UniProtKB-KW"/>
</dbReference>
<dbReference type="Gene3D" id="3.40.710.10">
    <property type="entry name" value="DD-peptidase/beta-lactamase superfamily"/>
    <property type="match status" value="1"/>
</dbReference>
<sequence>MKNNISFFLLFIAGFISCKQTEVIPTSYYQCNLSFPDSSSRHPQHTAYQSLLDDMTYNGVPGVLMSIQSAEQGTWLGASGMADIANQVPMQSCNISRAGSIAKLFTATCILMLAEEEKLSLDDPVSKYLPENILAPLENARQATIHQLLHHSSGIFNYIQNLKFQTASLNEFNKTWYPNELLSYAHTKKAYFEPGKDVRYSNTNYVLLGMIIEKVTGKHFSIVFKEKIIEPLHLSHTSFDSTTPIPIGLVRGYIDLYSDFHLIESTYYSGWDYYTADGGLISNPYDLAVFIRALYHHELISPTSLAQMQQWVTPSEKDNDFFPIEYGLGIFRIQTPYGYAVYHSGDAIGYYGITLYFPEKDIAISWQTNGNYGKIDKLISSKEAMIKIMDVVLK</sequence>
<proteinExistence type="predicted"/>
<keyword evidence="2" id="KW-0378">Hydrolase</keyword>
<evidence type="ECO:0000259" key="1">
    <source>
        <dbReference type="Pfam" id="PF00144"/>
    </source>
</evidence>
<dbReference type="InterPro" id="IPR012338">
    <property type="entry name" value="Beta-lactam/transpept-like"/>
</dbReference>
<dbReference type="PANTHER" id="PTHR46825:SF7">
    <property type="entry name" value="D-ALANYL-D-ALANINE CARBOXYPEPTIDASE"/>
    <property type="match status" value="1"/>
</dbReference>
<keyword evidence="3" id="KW-1185">Reference proteome</keyword>
<reference evidence="2 3" key="1">
    <citation type="submission" date="2023-05" db="EMBL/GenBank/DDBJ databases">
        <authorList>
            <person name="Zhang X."/>
        </authorList>
    </citation>
    <scope>NUCLEOTIDE SEQUENCE [LARGE SCALE GENOMIC DNA]</scope>
    <source>
        <strain evidence="2 3">DM2B3-1</strain>
    </source>
</reference>
<name>A0ABT7CEP8_9BACT</name>
<dbReference type="Proteomes" id="UP001228581">
    <property type="component" value="Unassembled WGS sequence"/>
</dbReference>
<protein>
    <submittedName>
        <fullName evidence="2">Serine hydrolase domain-containing protein</fullName>
        <ecNumber evidence="2">3.1.1.103</ecNumber>
    </submittedName>
</protein>
<dbReference type="PANTHER" id="PTHR46825">
    <property type="entry name" value="D-ALANYL-D-ALANINE-CARBOXYPEPTIDASE/ENDOPEPTIDASE AMPH"/>
    <property type="match status" value="1"/>
</dbReference>